<comment type="caution">
    <text evidence="7">The sequence shown here is derived from an EMBL/GenBank/DDBJ whole genome shotgun (WGS) entry which is preliminary data.</text>
</comment>
<keyword evidence="4" id="KW-0653">Protein transport</keyword>
<evidence type="ECO:0000256" key="3">
    <source>
        <dbReference type="ARBA" id="ARBA00022448"/>
    </source>
</evidence>
<evidence type="ECO:0000313" key="8">
    <source>
        <dbReference type="Proteomes" id="UP000023152"/>
    </source>
</evidence>
<evidence type="ECO:0000256" key="4">
    <source>
        <dbReference type="ARBA" id="ARBA00022927"/>
    </source>
</evidence>
<dbReference type="GO" id="GO:0005829">
    <property type="term" value="C:cytosol"/>
    <property type="evidence" value="ECO:0007669"/>
    <property type="project" value="GOC"/>
</dbReference>
<dbReference type="PANTHER" id="PTHR11099:SF0">
    <property type="entry name" value="VACUOLAR PROTEIN SORTING-ASSOCIATED PROTEIN 35"/>
    <property type="match status" value="1"/>
</dbReference>
<feature type="compositionally biased region" description="Basic and acidic residues" evidence="6">
    <location>
        <begin position="202"/>
        <end position="211"/>
    </location>
</feature>
<feature type="non-terminal residue" evidence="7">
    <location>
        <position position="1"/>
    </location>
</feature>
<dbReference type="EMBL" id="ASPP01011373">
    <property type="protein sequence ID" value="ETO21712.1"/>
    <property type="molecule type" value="Genomic_DNA"/>
</dbReference>
<dbReference type="GO" id="GO:0005770">
    <property type="term" value="C:late endosome"/>
    <property type="evidence" value="ECO:0007669"/>
    <property type="project" value="TreeGrafter"/>
</dbReference>
<comment type="similarity">
    <text evidence="2">Belongs to the VPS35 family.</text>
</comment>
<evidence type="ECO:0000256" key="6">
    <source>
        <dbReference type="SAM" id="MobiDB-lite"/>
    </source>
</evidence>
<dbReference type="InterPro" id="IPR042491">
    <property type="entry name" value="Vps35_C"/>
</dbReference>
<dbReference type="GO" id="GO:0042147">
    <property type="term" value="P:retrograde transport, endosome to Golgi"/>
    <property type="evidence" value="ECO:0007669"/>
    <property type="project" value="InterPro"/>
</dbReference>
<keyword evidence="5" id="KW-0472">Membrane</keyword>
<dbReference type="InterPro" id="IPR005378">
    <property type="entry name" value="Vps35"/>
</dbReference>
<dbReference type="Pfam" id="PF03635">
    <property type="entry name" value="Vps35"/>
    <property type="match status" value="1"/>
</dbReference>
<dbReference type="PANTHER" id="PTHR11099">
    <property type="entry name" value="VACUOLAR SORTING PROTEIN 35"/>
    <property type="match status" value="1"/>
</dbReference>
<dbReference type="OrthoDB" id="10258141at2759"/>
<dbReference type="Gene3D" id="1.25.40.660">
    <property type="entry name" value="Vacuolar protein sorting-associated protein 35, helical subcomplex Vps35-C"/>
    <property type="match status" value="1"/>
</dbReference>
<dbReference type="GO" id="GO:0006886">
    <property type="term" value="P:intracellular protein transport"/>
    <property type="evidence" value="ECO:0007669"/>
    <property type="project" value="TreeGrafter"/>
</dbReference>
<protein>
    <submittedName>
        <fullName evidence="7">Vacuolar protein sorting-associated protein</fullName>
    </submittedName>
</protein>
<keyword evidence="8" id="KW-1185">Reference proteome</keyword>
<keyword evidence="3" id="KW-0813">Transport</keyword>
<feature type="compositionally biased region" description="Acidic residues" evidence="6">
    <location>
        <begin position="146"/>
        <end position="155"/>
    </location>
</feature>
<evidence type="ECO:0000256" key="2">
    <source>
        <dbReference type="ARBA" id="ARBA00006536"/>
    </source>
</evidence>
<evidence type="ECO:0000256" key="1">
    <source>
        <dbReference type="ARBA" id="ARBA00004170"/>
    </source>
</evidence>
<feature type="region of interest" description="Disordered" evidence="6">
    <location>
        <begin position="130"/>
        <end position="211"/>
    </location>
</feature>
<dbReference type="GO" id="GO:0030906">
    <property type="term" value="C:retromer, cargo-selective complex"/>
    <property type="evidence" value="ECO:0007669"/>
    <property type="project" value="InterPro"/>
</dbReference>
<dbReference type="AlphaFoldDB" id="X6N8T1"/>
<gene>
    <name evidence="7" type="ORF">RFI_15492</name>
</gene>
<name>X6N8T1_RETFI</name>
<evidence type="ECO:0000256" key="5">
    <source>
        <dbReference type="ARBA" id="ARBA00023136"/>
    </source>
</evidence>
<sequence>KKKKKKKKKKSFQVELVNFAAQCYPGKDEYVTLMIKASLEAIHGNNNQVPTSSVGHLSRMLLAPIKSMQLRVFEVKEYRELITFLNFEQKRQVNTDMIAALVQLDHVHLETPEQVELLFGMIDPLLYDEQQSTSTTKETKKTKGDNEEDQEEPTNEADANKEKQKATKKSKKGKSSGGDKDDDSSCPSNDEHDTADGPQQSDEQKKDANDEQFDSEQHLMAKLIQLIFNENTDMHFQTLHVARKHFGQGGDRRLIYTFPALVFNGLELIQRTHRLLNASNDSNATVTMKPKKMFQFVYKICHVYGSHSPEIGCRIWLQGALAADRCALSEIAYEFFSQAFLCYEEYVSDSNEQYEALRCFVGALQSVKKMEEENFDTLRSKCVQHSQRLLKKPHCAQTIALCAHLYWDVESRFYTFALYSNMSFFFLFIQRKI</sequence>
<proteinExistence type="inferred from homology"/>
<reference evidence="7 8" key="1">
    <citation type="journal article" date="2013" name="Curr. Biol.">
        <title>The Genome of the Foraminiferan Reticulomyxa filosa.</title>
        <authorList>
            <person name="Glockner G."/>
            <person name="Hulsmann N."/>
            <person name="Schleicher M."/>
            <person name="Noegel A.A."/>
            <person name="Eichinger L."/>
            <person name="Gallinger C."/>
            <person name="Pawlowski J."/>
            <person name="Sierra R."/>
            <person name="Euteneuer U."/>
            <person name="Pillet L."/>
            <person name="Moustafa A."/>
            <person name="Platzer M."/>
            <person name="Groth M."/>
            <person name="Szafranski K."/>
            <person name="Schliwa M."/>
        </authorList>
    </citation>
    <scope>NUCLEOTIDE SEQUENCE [LARGE SCALE GENOMIC DNA]</scope>
</reference>
<dbReference type="Proteomes" id="UP000023152">
    <property type="component" value="Unassembled WGS sequence"/>
</dbReference>
<evidence type="ECO:0000313" key="7">
    <source>
        <dbReference type="EMBL" id="ETO21712.1"/>
    </source>
</evidence>
<accession>X6N8T1</accession>
<comment type="subcellular location">
    <subcellularLocation>
        <location evidence="1">Membrane</location>
        <topology evidence="1">Peripheral membrane protein</topology>
    </subcellularLocation>
</comment>
<organism evidence="7 8">
    <name type="scientific">Reticulomyxa filosa</name>
    <dbReference type="NCBI Taxonomy" id="46433"/>
    <lineage>
        <taxon>Eukaryota</taxon>
        <taxon>Sar</taxon>
        <taxon>Rhizaria</taxon>
        <taxon>Retaria</taxon>
        <taxon>Foraminifera</taxon>
        <taxon>Monothalamids</taxon>
        <taxon>Reticulomyxidae</taxon>
        <taxon>Reticulomyxa</taxon>
    </lineage>
</organism>